<evidence type="ECO:0000256" key="3">
    <source>
        <dbReference type="SAM" id="MobiDB-lite"/>
    </source>
</evidence>
<dbReference type="WBParaSite" id="Smp_029990.1">
    <property type="protein sequence ID" value="Smp_029990.1"/>
    <property type="gene ID" value="Smp_029990"/>
</dbReference>
<dbReference type="Gene3D" id="2.60.40.150">
    <property type="entry name" value="C2 domain"/>
    <property type="match status" value="1"/>
</dbReference>
<dbReference type="GO" id="GO:0031267">
    <property type="term" value="F:small GTPase binding"/>
    <property type="evidence" value="ECO:0007669"/>
    <property type="project" value="TreeGrafter"/>
</dbReference>
<sequence length="2445" mass="276603">MMRWIPYEENIKWAVVVNPFRSDTRDKLDISIGDDVFILRQCEDWFYGFKMDVCSKFGVFPKACVAFKREDLSDGVSAELQMMVEKLISMFVSGKYGRMSKHCMALRDVVSLKYSLSGRITKFDIIASLRKLHTHMSMVQSKLFLPFIIRDENFEYINPYSISPIDLHWKHKKLIKELEDSELSAQCPAYHPFNLRVRFKNLPKALLTMYLVSQVLQSSQNVVSSPANLIPNVDMNFAVNASSDCANFTSYNCIQDSFESHVVSTKSLSATELQPTSLLMRLTEDVILDGNTKDNYEVVFTNLDPFKYKEKRILLLVTLTRIGPMHLKRTKSGGKSISLSVNENKSQQPNSMLKRPVGVACLDITSSILPYFNRSSQLFDWGSGKTIKDDNSILDHKRIVNFKLTGEQFLSEALLRAINDTQVLSWSNNQNSGYPDMDLTTILSIPSISLDSSEVPKLEIHEITVLNSLEGHPFNRDALYVRRYASPYFNDPTVINNNGVTQPRRELYVTLISGNFSKGNKTREHNVEVEVNVVDSNGNLLNLNNSPERLSPVHKSVVYYHKNQPYWSELFIINLPYSPIESSCITTTIDGVNNNLGGDNNNNNNNNAERSNHGSQHQQQLFSANPTYPGMLAGVHLRLLCRHRSTGPGDSEGKILGVAYLRLQPNTSVPVLLPDGDYHLYIHKMDMNQVNSCRYLCQPSYCEDDGPIAYGLSSGSGSGSSSIGLNTINSNSSGLNNILSLPNFSTSSSSSSSRNRMDTLHIQTLVCSSYHTTDENLTKVILWRNYQDDIIMCLHQGIYLSRKDTELKKFTRSLIDNMLQLLMTTTDETHQHIINLNLGYSLLMGLARCYKDLTIDSVRQQIIYSYLNGPGFIYYKIYIPYLQLLNAMVCEIVYPALYQNHHHSPNSTLPHSSSSAYASSGVGSTSDRYKVEHQFNTSVNNRNIGMTPTTGHFFDSKAIQLIFSTIHWAFLIIVRSRHLDAMQLNDKYQKEAESLFIHQVESFLSGVIDVTCRTEDVLLRLIIFKHVPEIIKNLTKVYPKLKLSQFIVQLLTRTLESCELPSQKILTETIHSTLFTDPKCRRLLVPIIQTSLTHVFTAKLDKVLSSKINENTAIMDVWCDVLLSFMDSFTKATASITTTTSSSSSTTQCIGDNSVDSNPETNQTDDNIDNTEDGSKAIASIKTPTRQLSFIFDNSNQDCSYYDDQSDEIFHLLIKCNFLRWTMQQLSRILLFIHQRNSALCCGDASRSDSLSTTGGSSNDGHGCSGVSGNNKTLSSSSKVSPRKRLIHPSYHRLQPIMGCLSTVLFSSLRMLTKCSWVKFFQSVYYTSEECCQCNYCHNLQLVNIYDFLHELFTLFSLMHLYPGYPAPMFQSRSDKLWTVGRYSWDDDYHDERQSEHSDKKKISHRNSSLTHNNNNDNNSNNNVELFSQSWIEMLTLISNAELDVIEVLIELVIEPYFINPNLDNKFLLISAQSSLITANTPAVCHTEPCLTSDLIELIAQCLTGFAVEQAHLCVEVVPPVTRIRIDQSLTNQSIDMRQRACDLLLSLWHSIDDRSKVNYIHIFLPNVINMATLPLPRIRENCVDCILNALTIHAPTVENVFVSEIDRVVQWAGTDFSADIRNLLQDEFSKKRNPLLPPRRSHGTEDFDHKQQRVINDFSKQIDCLLHYGKFINHPSQMNEMLAFCNLRKFYESINRKDMILRYLYRLDRLHAAYSNKTERGYTLELISENYSWDETSVDVDDVSPHYVQYGKSSSRELRERLLLDSFEYLKQGTDWEHAIDISNKLIHLYRDIMPNYERLSEILKEQAILYRTIVTNEHSRLPFRYYLIEFYEPTTSALMMITNRKLIYRTTSDLGDVLNMLTEQFPDAKILNQPLTTTNQSTLNTFCIFASGNLEPEPEVPEHLNSRIVDTKIKNYYSKNRVKYFLRHRPLQPTEKKDGRLVTNTEETRYCIAEPMPNIIPIMPVDRVEIRMLSQTEWANKQIQGIIQALHADLISAKSQEANLSQYIGKLVSSIQSPVSGGVPKLVKDVELSDDPRQEKCFSQLADSVLELLELQLTFLKFWYVNDPPPPPPASHRSAAMHNVDMVGNVSSSTVGGTIGSGNYLLHEMIGYYEVLVRDMSRKFGFSVDHLNADHLRYGPISTDRQNNIINSTSSVNTNLLSPLRRNSRSSQNIVNTGVATIAQSTVPRIFSKPDHSGSDHGSSIRSLQRSFQTVGSGRTPLESITYSSPINRSNSSFNILSSEPPALPDRPALTKPIQMINVSSGRPTTLNTTNNSITPVTSSISTVSDHDNPGSSRGKIITTPNDDSHTTQHHQNNSNSVDYNADNSKKQIHSPIVTSRFESNPNTIRNRSRPLPPLPPTPIRSSSITRTENSITPHHHQLKQINPISNSIGGITLNSNETAPPLPERKTKTSSSIATTPVTPSPGRQTQGVDDSSSFDFS</sequence>
<accession>A0A3Q0KDW4</accession>
<feature type="compositionally biased region" description="Polar residues" evidence="3">
    <location>
        <begin position="2416"/>
        <end position="2445"/>
    </location>
</feature>
<comment type="similarity">
    <text evidence="2">Belongs to the DOCK family.</text>
</comment>
<dbReference type="InterPro" id="IPR036028">
    <property type="entry name" value="SH3-like_dom_sf"/>
</dbReference>
<evidence type="ECO:0000313" key="7">
    <source>
        <dbReference type="WBParaSite" id="Smp_029990.1"/>
    </source>
</evidence>
<feature type="compositionally biased region" description="Polar residues" evidence="3">
    <location>
        <begin position="2316"/>
        <end position="2329"/>
    </location>
</feature>
<dbReference type="Pfam" id="PF06920">
    <property type="entry name" value="DHR-2_Lobe_A"/>
    <property type="match status" value="1"/>
</dbReference>
<keyword evidence="1" id="KW-0344">Guanine-nucleotide releasing factor</keyword>
<dbReference type="PANTHER" id="PTHR45653">
    <property type="entry name" value="DEDICATOR OF CYTOKINESIS"/>
    <property type="match status" value="1"/>
</dbReference>
<evidence type="ECO:0000256" key="2">
    <source>
        <dbReference type="PROSITE-ProRule" id="PRU00983"/>
    </source>
</evidence>
<feature type="domain" description="C2 DOCK-type" evidence="4">
    <location>
        <begin position="504"/>
        <end position="767"/>
    </location>
</feature>
<dbReference type="InterPro" id="IPR046769">
    <property type="entry name" value="DOCKER_Lobe_A"/>
</dbReference>
<dbReference type="InterPro" id="IPR026791">
    <property type="entry name" value="DOCK"/>
</dbReference>
<dbReference type="Pfam" id="PF23554">
    <property type="entry name" value="TPR_DOCK"/>
    <property type="match status" value="1"/>
</dbReference>
<name>A0A3Q0KDW4_SCHMA</name>
<dbReference type="InterPro" id="IPR043161">
    <property type="entry name" value="DOCK_C_lobe_A"/>
</dbReference>
<proteinExistence type="inferred from homology"/>
<feature type="region of interest" description="Disordered" evidence="3">
    <location>
        <begin position="2266"/>
        <end position="2371"/>
    </location>
</feature>
<feature type="compositionally biased region" description="Low complexity" evidence="3">
    <location>
        <begin position="596"/>
        <end position="607"/>
    </location>
</feature>
<dbReference type="InterPro" id="IPR035892">
    <property type="entry name" value="C2_domain_sf"/>
</dbReference>
<dbReference type="InterPro" id="IPR027357">
    <property type="entry name" value="DOCKER_dom"/>
</dbReference>
<feature type="compositionally biased region" description="Low complexity" evidence="3">
    <location>
        <begin position="2274"/>
        <end position="2290"/>
    </location>
</feature>
<dbReference type="Gene3D" id="2.30.30.40">
    <property type="entry name" value="SH3 Domains"/>
    <property type="match status" value="1"/>
</dbReference>
<evidence type="ECO:0000259" key="5">
    <source>
        <dbReference type="PROSITE" id="PS51651"/>
    </source>
</evidence>
<feature type="domain" description="DOCKER" evidence="5">
    <location>
        <begin position="1692"/>
        <end position="2101"/>
    </location>
</feature>
<dbReference type="FunCoup" id="A0A3Q0KDW4">
    <property type="interactions" value="1294"/>
</dbReference>
<feature type="region of interest" description="Disordered" evidence="3">
    <location>
        <begin position="1140"/>
        <end position="1173"/>
    </location>
</feature>
<dbReference type="Proteomes" id="UP000008854">
    <property type="component" value="Unassembled WGS sequence"/>
</dbReference>
<organism evidence="6 7">
    <name type="scientific">Schistosoma mansoni</name>
    <name type="common">Blood fluke</name>
    <dbReference type="NCBI Taxonomy" id="6183"/>
    <lineage>
        <taxon>Eukaryota</taxon>
        <taxon>Metazoa</taxon>
        <taxon>Spiralia</taxon>
        <taxon>Lophotrochozoa</taxon>
        <taxon>Platyhelminthes</taxon>
        <taxon>Trematoda</taxon>
        <taxon>Digenea</taxon>
        <taxon>Strigeidida</taxon>
        <taxon>Schistosomatoidea</taxon>
        <taxon>Schistosomatidae</taxon>
        <taxon>Schistosoma</taxon>
    </lineage>
</organism>
<dbReference type="PROSITE" id="PS51650">
    <property type="entry name" value="C2_DOCK"/>
    <property type="match status" value="1"/>
</dbReference>
<dbReference type="GO" id="GO:0005085">
    <property type="term" value="F:guanyl-nucleotide exchange factor activity"/>
    <property type="evidence" value="ECO:0007669"/>
    <property type="project" value="UniProtKB-KW"/>
</dbReference>
<dbReference type="GO" id="GO:0007264">
    <property type="term" value="P:small GTPase-mediated signal transduction"/>
    <property type="evidence" value="ECO:0007669"/>
    <property type="project" value="InterPro"/>
</dbReference>
<dbReference type="PROSITE" id="PS51651">
    <property type="entry name" value="DOCKER"/>
    <property type="match status" value="1"/>
</dbReference>
<feature type="region of interest" description="Disordered" evidence="3">
    <location>
        <begin position="1253"/>
        <end position="1282"/>
    </location>
</feature>
<feature type="compositionally biased region" description="Polar residues" evidence="3">
    <location>
        <begin position="1148"/>
        <end position="1165"/>
    </location>
</feature>
<feature type="compositionally biased region" description="Polar residues" evidence="3">
    <location>
        <begin position="2392"/>
        <end position="2405"/>
    </location>
</feature>
<dbReference type="STRING" id="6183.A0A3Q0KDW4"/>
<dbReference type="GO" id="GO:0005886">
    <property type="term" value="C:plasma membrane"/>
    <property type="evidence" value="ECO:0007669"/>
    <property type="project" value="TreeGrafter"/>
</dbReference>
<evidence type="ECO:0000259" key="4">
    <source>
        <dbReference type="PROSITE" id="PS51650"/>
    </source>
</evidence>
<dbReference type="SUPFAM" id="SSF50044">
    <property type="entry name" value="SH3-domain"/>
    <property type="match status" value="1"/>
</dbReference>
<protein>
    <submittedName>
        <fullName evidence="7">Putative dedicator of cytokinesis protein 1 (DOCK1)</fullName>
    </submittedName>
</protein>
<feature type="compositionally biased region" description="Low complexity" evidence="3">
    <location>
        <begin position="1407"/>
        <end position="1421"/>
    </location>
</feature>
<dbReference type="GO" id="GO:0005737">
    <property type="term" value="C:cytoplasm"/>
    <property type="evidence" value="ECO:0007669"/>
    <property type="project" value="TreeGrafter"/>
</dbReference>
<dbReference type="InterPro" id="IPR056372">
    <property type="entry name" value="TPR_DOCK"/>
</dbReference>
<dbReference type="Pfam" id="PF14429">
    <property type="entry name" value="DOCK-C2"/>
    <property type="match status" value="1"/>
</dbReference>
<dbReference type="InterPro" id="IPR027007">
    <property type="entry name" value="C2_DOCK-type_domain"/>
</dbReference>
<dbReference type="InParanoid" id="A0A3Q0KDW4"/>
<evidence type="ECO:0000313" key="6">
    <source>
        <dbReference type="Proteomes" id="UP000008854"/>
    </source>
</evidence>
<dbReference type="Gene3D" id="1.25.40.410">
    <property type="match status" value="1"/>
</dbReference>
<feature type="region of interest" description="Disordered" evidence="3">
    <location>
        <begin position="1396"/>
        <end position="1421"/>
    </location>
</feature>
<dbReference type="PANTHER" id="PTHR45653:SF10">
    <property type="entry name" value="MYOBLAST CITY, ISOFORM B"/>
    <property type="match status" value="1"/>
</dbReference>
<feature type="compositionally biased region" description="Polar residues" evidence="3">
    <location>
        <begin position="1267"/>
        <end position="1280"/>
    </location>
</feature>
<evidence type="ECO:0000256" key="1">
    <source>
        <dbReference type="ARBA" id="ARBA00022658"/>
    </source>
</evidence>
<feature type="region of interest" description="Disordered" evidence="3">
    <location>
        <begin position="2392"/>
        <end position="2445"/>
    </location>
</feature>
<feature type="region of interest" description="Disordered" evidence="3">
    <location>
        <begin position="596"/>
        <end position="620"/>
    </location>
</feature>
<keyword evidence="6" id="KW-1185">Reference proteome</keyword>
<reference evidence="6" key="1">
    <citation type="journal article" date="2012" name="PLoS Negl. Trop. Dis.">
        <title>A systematically improved high quality genome and transcriptome of the human blood fluke Schistosoma mansoni.</title>
        <authorList>
            <person name="Protasio A.V."/>
            <person name="Tsai I.J."/>
            <person name="Babbage A."/>
            <person name="Nichol S."/>
            <person name="Hunt M."/>
            <person name="Aslett M.A."/>
            <person name="De Silva N."/>
            <person name="Velarde G.S."/>
            <person name="Anderson T.J."/>
            <person name="Clark R.C."/>
            <person name="Davidson C."/>
            <person name="Dillon G.P."/>
            <person name="Holroyd N.E."/>
            <person name="LoVerde P.T."/>
            <person name="Lloyd C."/>
            <person name="McQuillan J."/>
            <person name="Oliveira G."/>
            <person name="Otto T.D."/>
            <person name="Parker-Manuel S.J."/>
            <person name="Quail M.A."/>
            <person name="Wilson R.A."/>
            <person name="Zerlotini A."/>
            <person name="Dunne D.W."/>
            <person name="Berriman M."/>
        </authorList>
    </citation>
    <scope>NUCLEOTIDE SEQUENCE [LARGE SCALE GENOMIC DNA]</scope>
    <source>
        <strain evidence="6">Puerto Rican</strain>
    </source>
</reference>
<dbReference type="AlphaFoldDB" id="A0A3Q0KDW4"/>
<feature type="compositionally biased region" description="Polar residues" evidence="3">
    <location>
        <begin position="2339"/>
        <end position="2352"/>
    </location>
</feature>
<reference evidence="7" key="2">
    <citation type="submission" date="2018-12" db="UniProtKB">
        <authorList>
            <consortium name="WormBaseParasite"/>
        </authorList>
    </citation>
    <scope>IDENTIFICATION</scope>
    <source>
        <strain evidence="7">Puerto Rican</strain>
    </source>
</reference>